<evidence type="ECO:0000313" key="3">
    <source>
        <dbReference type="EMBL" id="SKA09127.1"/>
    </source>
</evidence>
<dbReference type="STRING" id="263852.SAMN02745116_02381"/>
<feature type="compositionally biased region" description="Low complexity" evidence="2">
    <location>
        <begin position="268"/>
        <end position="283"/>
    </location>
</feature>
<feature type="coiled-coil region" evidence="1">
    <location>
        <begin position="44"/>
        <end position="101"/>
    </location>
</feature>
<keyword evidence="1" id="KW-0175">Coiled coil</keyword>
<dbReference type="OrthoDB" id="2195324at2"/>
<evidence type="ECO:0000256" key="2">
    <source>
        <dbReference type="SAM" id="MobiDB-lite"/>
    </source>
</evidence>
<accession>A0A1T4QZU5</accession>
<evidence type="ECO:0000256" key="1">
    <source>
        <dbReference type="SAM" id="Coils"/>
    </source>
</evidence>
<dbReference type="EMBL" id="FUXI01000036">
    <property type="protein sequence ID" value="SKA09127.1"/>
    <property type="molecule type" value="Genomic_DNA"/>
</dbReference>
<feature type="compositionally biased region" description="Polar residues" evidence="2">
    <location>
        <begin position="284"/>
        <end position="302"/>
    </location>
</feature>
<feature type="compositionally biased region" description="Pro residues" evidence="2">
    <location>
        <begin position="330"/>
        <end position="362"/>
    </location>
</feature>
<feature type="compositionally biased region" description="Low complexity" evidence="2">
    <location>
        <begin position="303"/>
        <end position="317"/>
    </location>
</feature>
<proteinExistence type="predicted"/>
<dbReference type="RefSeq" id="WP_078808280.1">
    <property type="nucleotide sequence ID" value="NZ_FUXI01000036.1"/>
</dbReference>
<sequence>MKTKEFLATTKGKAIVGAVITLALVAGALTFKVQSDHAQDEKAKTSLKQEIKETKTLLSKARALFDEKQEFLRKDLKTEQVEKVKEELQKNEKEVKSFDEQKYKDLFNDFSTADKEVFALVETAEKMLDTQEKVNALFTKPILNGAEVQKEQILAKKAMDEQIKVLETGSKEKTPFTDKIAEIVKNARTQFTDIDNAKKAIAESEKDKTNENKATNAQKAIDKIKNPDVKKELQTKLDPIKKAIADKKKADEEKRKAEEKKKAEEKGAVVAQDEQQAQEQANQSGQPVYNENTGEYVQPTAQANSGGTSPNNSNNTGGSQGGGQAQSPSTPAPSQPQAPAPQPQQPATPAPQPSKPQTPSGPPAGWINPPYPIGSGKLMDWIIDNGYSGYDDDGTYIRPY</sequence>
<feature type="compositionally biased region" description="Basic and acidic residues" evidence="2">
    <location>
        <begin position="220"/>
        <end position="267"/>
    </location>
</feature>
<gene>
    <name evidence="3" type="ORF">SAMN02745116_02381</name>
</gene>
<evidence type="ECO:0000313" key="4">
    <source>
        <dbReference type="Proteomes" id="UP000190328"/>
    </source>
</evidence>
<protein>
    <submittedName>
        <fullName evidence="3">Uncharacterized protein</fullName>
    </submittedName>
</protein>
<reference evidence="3 4" key="1">
    <citation type="submission" date="2017-02" db="EMBL/GenBank/DDBJ databases">
        <authorList>
            <person name="Peterson S.W."/>
        </authorList>
    </citation>
    <scope>NUCLEOTIDE SEQUENCE [LARGE SCALE GENOMIC DNA]</scope>
    <source>
        <strain evidence="3 4">ATCC BAA-1030</strain>
    </source>
</reference>
<dbReference type="Proteomes" id="UP000190328">
    <property type="component" value="Unassembled WGS sequence"/>
</dbReference>
<name>A0A1T4QZU5_9ENTE</name>
<feature type="region of interest" description="Disordered" evidence="2">
    <location>
        <begin position="203"/>
        <end position="376"/>
    </location>
</feature>
<organism evidence="3 4">
    <name type="scientific">Pilibacter termitis</name>
    <dbReference type="NCBI Taxonomy" id="263852"/>
    <lineage>
        <taxon>Bacteria</taxon>
        <taxon>Bacillati</taxon>
        <taxon>Bacillota</taxon>
        <taxon>Bacilli</taxon>
        <taxon>Lactobacillales</taxon>
        <taxon>Enterococcaceae</taxon>
        <taxon>Pilibacter</taxon>
    </lineage>
</organism>
<keyword evidence="4" id="KW-1185">Reference proteome</keyword>
<dbReference type="AlphaFoldDB" id="A0A1T4QZU5"/>